<name>E0TBU7_PARBH</name>
<dbReference type="KEGG" id="pbr:PB2503_01807"/>
<dbReference type="AlphaFoldDB" id="E0TBU7"/>
<reference evidence="2 3" key="2">
    <citation type="journal article" date="2011" name="J. Bacteriol.">
        <title>Complete genome sequence of strain HTCC2503T of Parvularcula bermudensis, the type species of the order "Parvularculales" in the class Alphaproteobacteria.</title>
        <authorList>
            <person name="Oh H.M."/>
            <person name="Kang I."/>
            <person name="Vergin K.L."/>
            <person name="Kang D."/>
            <person name="Rhee K.H."/>
            <person name="Giovannoni S.J."/>
            <person name="Cho J.C."/>
        </authorList>
    </citation>
    <scope>NUCLEOTIDE SEQUENCE [LARGE SCALE GENOMIC DNA]</scope>
    <source>
        <strain evidence="3">ATCC BAA-594 / HTCC2503 / KCTC 12087</strain>
    </source>
</reference>
<sequence>MRTPFLLRRSISLALVFLGSIAALVTFWYSDTPGASLPETPPKGRAPDYYIALSQKAGEAGEWALASEAARQAALRAPHEGRSWQRLTYSLTAEALWPTQESLKALMEAYRVAPYPAPTDMIWRVDYAMRYWPAMPNQIQDLTLTQIAALGGIPETFETRRRWCKTAPDGALADAACATTPGVWRNGVPQ</sequence>
<reference evidence="3" key="1">
    <citation type="submission" date="2010-08" db="EMBL/GenBank/DDBJ databases">
        <title>Genome sequence of Parvularcula bermudensis HTCC2503.</title>
        <authorList>
            <person name="Kang D.-M."/>
            <person name="Oh H.-M."/>
            <person name="Cho J.-C."/>
        </authorList>
    </citation>
    <scope>NUCLEOTIDE SEQUENCE [LARGE SCALE GENOMIC DNA]</scope>
    <source>
        <strain evidence="3">ATCC BAA-594 / HTCC2503 / KCTC 12087</strain>
    </source>
</reference>
<gene>
    <name evidence="2" type="ordered locus">PB2503_01807</name>
</gene>
<feature type="transmembrane region" description="Helical" evidence="1">
    <location>
        <begin position="12"/>
        <end position="30"/>
    </location>
</feature>
<dbReference type="OrthoDB" id="9889242at2"/>
<evidence type="ECO:0000313" key="2">
    <source>
        <dbReference type="EMBL" id="ADM08440.1"/>
    </source>
</evidence>
<keyword evidence="1" id="KW-1133">Transmembrane helix</keyword>
<dbReference type="RefSeq" id="WP_013299414.1">
    <property type="nucleotide sequence ID" value="NC_014414.1"/>
</dbReference>
<evidence type="ECO:0000313" key="3">
    <source>
        <dbReference type="Proteomes" id="UP000001302"/>
    </source>
</evidence>
<keyword evidence="1" id="KW-0812">Transmembrane</keyword>
<accession>E0TBU7</accession>
<evidence type="ECO:0000256" key="1">
    <source>
        <dbReference type="SAM" id="Phobius"/>
    </source>
</evidence>
<proteinExistence type="predicted"/>
<keyword evidence="3" id="KW-1185">Reference proteome</keyword>
<organism evidence="2 3">
    <name type="scientific">Parvularcula bermudensis (strain ATCC BAA-594 / HTCC2503 / KCTC 12087)</name>
    <dbReference type="NCBI Taxonomy" id="314260"/>
    <lineage>
        <taxon>Bacteria</taxon>
        <taxon>Pseudomonadati</taxon>
        <taxon>Pseudomonadota</taxon>
        <taxon>Alphaproteobacteria</taxon>
        <taxon>Parvularculales</taxon>
        <taxon>Parvularculaceae</taxon>
        <taxon>Parvularcula</taxon>
    </lineage>
</organism>
<keyword evidence="1" id="KW-0472">Membrane</keyword>
<dbReference type="HOGENOM" id="CLU_1426762_0_0_5"/>
<protein>
    <submittedName>
        <fullName evidence="2">Uncharacterized protein</fullName>
    </submittedName>
</protein>
<dbReference type="EMBL" id="CP002156">
    <property type="protein sequence ID" value="ADM08440.1"/>
    <property type="molecule type" value="Genomic_DNA"/>
</dbReference>
<dbReference type="Proteomes" id="UP000001302">
    <property type="component" value="Chromosome"/>
</dbReference>